<evidence type="ECO:0000256" key="2">
    <source>
        <dbReference type="ARBA" id="ARBA00006824"/>
    </source>
</evidence>
<evidence type="ECO:0000256" key="6">
    <source>
        <dbReference type="RuleBase" id="RU363053"/>
    </source>
</evidence>
<dbReference type="EMBL" id="AZHB01000019">
    <property type="protein sequence ID" value="OAA57769.1"/>
    <property type="molecule type" value="Genomic_DNA"/>
</dbReference>
<evidence type="ECO:0000256" key="5">
    <source>
        <dbReference type="ARBA" id="ARBA00023136"/>
    </source>
</evidence>
<dbReference type="PANTHER" id="PTHR11266:SF113">
    <property type="entry name" value="MEMBRANE PROTEIN, MPV17_PMP22 FAMILY, PUTATIVE (AFU_ORTHOLOGUE AFUA_1G13840)-RELATED"/>
    <property type="match status" value="1"/>
</dbReference>
<keyword evidence="5" id="KW-0472">Membrane</keyword>
<reference evidence="8 9" key="1">
    <citation type="journal article" date="2016" name="Genome Biol. Evol.">
        <title>Divergent and convergent evolution of fungal pathogenicity.</title>
        <authorList>
            <person name="Shang Y."/>
            <person name="Xiao G."/>
            <person name="Zheng P."/>
            <person name="Cen K."/>
            <person name="Zhan S."/>
            <person name="Wang C."/>
        </authorList>
    </citation>
    <scope>NUCLEOTIDE SEQUENCE [LARGE SCALE GENOMIC DNA]</scope>
    <source>
        <strain evidence="8 9">ARSEF 2679</strain>
    </source>
</reference>
<dbReference type="GeneID" id="30023302"/>
<keyword evidence="9" id="KW-1185">Reference proteome</keyword>
<dbReference type="Proteomes" id="UP000076744">
    <property type="component" value="Unassembled WGS sequence"/>
</dbReference>
<sequence>MRSPLLQTSLRQRLLVSRRNPRPQFRANSSSSQPKPSAGAADPPSTSTNSASAAATEAAAKNAAPTSIWMRLGPLTQVATAFGRAQQKRPYVVQTLSAMVIFIAADVSAQNISGSEYDPVRTTRTTFIGALFAIPQYRWFHVLARYFNYKSKALSIAAKVAFNQVTFAVAFPTYFFGMQALLSGESLSGTLRRLQDTVPRSWQNSWKVWPAAMAFNLSFVPLEYRALFSGMIAIGWQTYLSWMNRQAELKEKAEVQVAEGDKIQALPIQAAVAV</sequence>
<dbReference type="GO" id="GO:0005739">
    <property type="term" value="C:mitochondrion"/>
    <property type="evidence" value="ECO:0007669"/>
    <property type="project" value="TreeGrafter"/>
</dbReference>
<dbReference type="OrthoDB" id="430207at2759"/>
<feature type="region of interest" description="Disordered" evidence="7">
    <location>
        <begin position="1"/>
        <end position="57"/>
    </location>
</feature>
<comment type="similarity">
    <text evidence="2 6">Belongs to the peroxisomal membrane protein PXMP2/4 family.</text>
</comment>
<name>A0A167QMA6_CORFA</name>
<evidence type="ECO:0000256" key="7">
    <source>
        <dbReference type="SAM" id="MobiDB-lite"/>
    </source>
</evidence>
<evidence type="ECO:0000256" key="1">
    <source>
        <dbReference type="ARBA" id="ARBA00004141"/>
    </source>
</evidence>
<dbReference type="RefSeq" id="XP_018702259.1">
    <property type="nucleotide sequence ID" value="XM_018850614.1"/>
</dbReference>
<feature type="compositionally biased region" description="Polar residues" evidence="7">
    <location>
        <begin position="26"/>
        <end position="35"/>
    </location>
</feature>
<comment type="subcellular location">
    <subcellularLocation>
        <location evidence="1">Membrane</location>
        <topology evidence="1">Multi-pass membrane protein</topology>
    </subcellularLocation>
</comment>
<dbReference type="InterPro" id="IPR007248">
    <property type="entry name" value="Mpv17_PMP22"/>
</dbReference>
<evidence type="ECO:0000256" key="4">
    <source>
        <dbReference type="ARBA" id="ARBA00022989"/>
    </source>
</evidence>
<evidence type="ECO:0000313" key="8">
    <source>
        <dbReference type="EMBL" id="OAA57769.1"/>
    </source>
</evidence>
<accession>A0A167QMA6</accession>
<keyword evidence="4" id="KW-1133">Transmembrane helix</keyword>
<dbReference type="Pfam" id="PF04117">
    <property type="entry name" value="Mpv17_PMP22"/>
    <property type="match status" value="1"/>
</dbReference>
<feature type="compositionally biased region" description="Polar residues" evidence="7">
    <location>
        <begin position="1"/>
        <end position="11"/>
    </location>
</feature>
<dbReference type="PANTHER" id="PTHR11266">
    <property type="entry name" value="PEROXISOMAL MEMBRANE PROTEIN 2, PXMP2 MPV17"/>
    <property type="match status" value="1"/>
</dbReference>
<dbReference type="AlphaFoldDB" id="A0A167QMA6"/>
<evidence type="ECO:0000313" key="9">
    <source>
        <dbReference type="Proteomes" id="UP000076744"/>
    </source>
</evidence>
<organism evidence="8 9">
    <name type="scientific">Cordyceps fumosorosea (strain ARSEF 2679)</name>
    <name type="common">Isaria fumosorosea</name>
    <dbReference type="NCBI Taxonomy" id="1081104"/>
    <lineage>
        <taxon>Eukaryota</taxon>
        <taxon>Fungi</taxon>
        <taxon>Dikarya</taxon>
        <taxon>Ascomycota</taxon>
        <taxon>Pezizomycotina</taxon>
        <taxon>Sordariomycetes</taxon>
        <taxon>Hypocreomycetidae</taxon>
        <taxon>Hypocreales</taxon>
        <taxon>Cordycipitaceae</taxon>
        <taxon>Cordyceps</taxon>
    </lineage>
</organism>
<protein>
    <submittedName>
        <fullName evidence="8">Mpv17/PMP22</fullName>
    </submittedName>
</protein>
<comment type="caution">
    <text evidence="8">The sequence shown here is derived from an EMBL/GenBank/DDBJ whole genome shotgun (WGS) entry which is preliminary data.</text>
</comment>
<feature type="compositionally biased region" description="Low complexity" evidence="7">
    <location>
        <begin position="40"/>
        <end position="57"/>
    </location>
</feature>
<gene>
    <name evidence="8" type="ORF">ISF_07010</name>
</gene>
<proteinExistence type="inferred from homology"/>
<dbReference type="STRING" id="1081104.A0A167QMA6"/>
<dbReference type="GO" id="GO:0016020">
    <property type="term" value="C:membrane"/>
    <property type="evidence" value="ECO:0007669"/>
    <property type="project" value="UniProtKB-SubCell"/>
</dbReference>
<evidence type="ECO:0000256" key="3">
    <source>
        <dbReference type="ARBA" id="ARBA00022692"/>
    </source>
</evidence>
<keyword evidence="3" id="KW-0812">Transmembrane</keyword>